<protein>
    <submittedName>
        <fullName evidence="6">Transcriptional regulator</fullName>
    </submittedName>
</protein>
<comment type="caution">
    <text evidence="6">The sequence shown here is derived from an EMBL/GenBank/DDBJ whole genome shotgun (WGS) entry which is preliminary data.</text>
</comment>
<dbReference type="SUPFAM" id="SSF47413">
    <property type="entry name" value="lambda repressor-like DNA-binding domains"/>
    <property type="match status" value="1"/>
</dbReference>
<proteinExistence type="inferred from homology"/>
<evidence type="ECO:0000256" key="2">
    <source>
        <dbReference type="ARBA" id="ARBA00023015"/>
    </source>
</evidence>
<reference evidence="6" key="1">
    <citation type="submission" date="2022-06" db="EMBL/GenBank/DDBJ databases">
        <title>Draft genome sequences of Leminorella grimontii str. JCM5902.</title>
        <authorList>
            <person name="Wakabayashi Y."/>
            <person name="Kojima K."/>
        </authorList>
    </citation>
    <scope>NUCLEOTIDE SEQUENCE</scope>
    <source>
        <strain evidence="6">JCM 5902</strain>
    </source>
</reference>
<name>A0AAV5N6R8_9GAMM</name>
<dbReference type="InterPro" id="IPR038722">
    <property type="entry name" value="Ner_HTH_dom"/>
</dbReference>
<dbReference type="Gene3D" id="1.10.260.40">
    <property type="entry name" value="lambda repressor-like DNA-binding domains"/>
    <property type="match status" value="1"/>
</dbReference>
<dbReference type="EMBL" id="BRLH01000015">
    <property type="protein sequence ID" value="GKX57444.1"/>
    <property type="molecule type" value="Genomic_DNA"/>
</dbReference>
<dbReference type="Pfam" id="PF13693">
    <property type="entry name" value="HTH_35"/>
    <property type="match status" value="1"/>
</dbReference>
<evidence type="ECO:0000256" key="3">
    <source>
        <dbReference type="ARBA" id="ARBA00023125"/>
    </source>
</evidence>
<evidence type="ECO:0000313" key="7">
    <source>
        <dbReference type="Proteomes" id="UP001058124"/>
    </source>
</evidence>
<comment type="similarity">
    <text evidence="1">Belongs to the ner transcriptional regulatory family.</text>
</comment>
<evidence type="ECO:0000256" key="4">
    <source>
        <dbReference type="ARBA" id="ARBA00023163"/>
    </source>
</evidence>
<organism evidence="6 7">
    <name type="scientific">Leminorella grimontii</name>
    <dbReference type="NCBI Taxonomy" id="82981"/>
    <lineage>
        <taxon>Bacteria</taxon>
        <taxon>Pseudomonadati</taxon>
        <taxon>Pseudomonadota</taxon>
        <taxon>Gammaproteobacteria</taxon>
        <taxon>Enterobacterales</taxon>
        <taxon>Budviciaceae</taxon>
        <taxon>Leminorella</taxon>
    </lineage>
</organism>
<evidence type="ECO:0000313" key="6">
    <source>
        <dbReference type="EMBL" id="GKX57444.1"/>
    </source>
</evidence>
<dbReference type="AlphaFoldDB" id="A0AAV5N6R8"/>
<keyword evidence="4" id="KW-0804">Transcription</keyword>
<dbReference type="RefSeq" id="WP_051155824.1">
    <property type="nucleotide sequence ID" value="NZ_BRLH01000015.1"/>
</dbReference>
<sequence length="88" mass="10018">MKPHKQDLTDLFVELGKDWPSEAIIGALKRKGFDLRDIEKERGLKEGSVRNVFYRKCPSYQVAIAQKIGVPPAVIWPSRYSSEQPMTA</sequence>
<accession>A0AAV5N6R8</accession>
<evidence type="ECO:0000256" key="1">
    <source>
        <dbReference type="ARBA" id="ARBA00006157"/>
    </source>
</evidence>
<dbReference type="Proteomes" id="UP001058124">
    <property type="component" value="Unassembled WGS sequence"/>
</dbReference>
<keyword evidence="2" id="KW-0805">Transcription regulation</keyword>
<dbReference type="InterPro" id="IPR010982">
    <property type="entry name" value="Lambda_DNA-bd_dom_sf"/>
</dbReference>
<keyword evidence="7" id="KW-1185">Reference proteome</keyword>
<dbReference type="GO" id="GO:0003677">
    <property type="term" value="F:DNA binding"/>
    <property type="evidence" value="ECO:0007669"/>
    <property type="project" value="UniProtKB-KW"/>
</dbReference>
<gene>
    <name evidence="6" type="ORF">SOASR030_35560</name>
</gene>
<keyword evidence="3" id="KW-0238">DNA-binding</keyword>
<evidence type="ECO:0000259" key="5">
    <source>
        <dbReference type="Pfam" id="PF13693"/>
    </source>
</evidence>
<feature type="domain" description="Ner winged helix-turn-helix DNA-binding" evidence="5">
    <location>
        <begin position="18"/>
        <end position="84"/>
    </location>
</feature>